<dbReference type="AlphaFoldDB" id="A0A0K2B6D3"/>
<name>A0A0K2B6D3_STRA7</name>
<dbReference type="EMBL" id="CP012383">
    <property type="protein sequence ID" value="AKZ60824.1"/>
    <property type="molecule type" value="Genomic_DNA"/>
</dbReference>
<proteinExistence type="predicted"/>
<reference evidence="2" key="1">
    <citation type="journal article" date="2015" name="J. Biotechnol.">
        <title>Complete genome sequence of Streptomyces ambofaciens ATCC 23877, the spiramycin producer.</title>
        <authorList>
            <person name="Thibessard A."/>
            <person name="Haas D."/>
            <person name="Gerbaud C."/>
            <person name="Aigle B."/>
            <person name="Lautru S."/>
            <person name="Pernodet J.L."/>
            <person name="Leblond P."/>
        </authorList>
    </citation>
    <scope>NUCLEOTIDE SEQUENCE [LARGE SCALE GENOMIC DNA]</scope>
    <source>
        <strain evidence="2">ATCC 23877 / 3486 / DSM 40053 / JCM 4204 / NBRC 12836 / NRRL B-2516</strain>
        <plasmid evidence="2">pSAM1</plasmid>
    </source>
</reference>
<sequence>MARDFATELARLDQRIKNIEKGQRYAHGGSIENNALQVRDGDGSLRAILGVQSDGTTAVNIVNGPPPPVPAAPILGSVLGGITVSWNGTFADGAVPPLDWQRVEVHASTEDGFIASLETLKSTFETPQGGTVVVACDEPVYVRLIARNTSGTASEPTAQAGPLGPSPVVATDILDGIVTTVKLADDAVTQAKVAAGAIGTTEITDNAITTPKIVTGAVQTAQIDAGAVNTDKLAAGSVTTLKLAALAVTADVLAANAVTAGKIAAGAVTTNALTVGIAQSIGQKLTDSMADATAWQQVADSGTWQVLTGVTDAGTGGTVFEVTGRTALEHRQNIPFDPDALYKVTVRVRTTVAPTTGTPTVYLGLAGIAADGTTRVNVTGANDVALQHYVVASNQTIAVGTAWTTITGYLRGHAAVGVNGTNTPRPDPKTPGLAHAGVRYIRPLIRLLYGSTAGGVQQVDLVAVETVPTGVVNSVNIADGAITAVKLDADAITGKTITGGEINGSTITGALIQTEATGERITLNEADANKVLVYNDDNVAINELSARGLLVQGTSGAVMWLAPNLTYPALLLYNAAGTKAANVAVSEPVTGDANLEMVSGPFSANGYNQMVWRSVLARDAAVIERLAADATPSARRIGGRIFMNGALANFGYVNEDTPAETTTFIAEPNLATVGNGRLAVSAPASSFSALYVEAGVAHTGYLLRLFRDSANRFTVDKDGNTTVSGMLTTGNQAVGRVTITPSAANTPTSTTVTYAQLKGTTFDGFACSATTVPGTRVTGVSMSAVSATSAVVWMTRTDTNATSVSWQVIGR</sequence>
<dbReference type="RefSeq" id="WP_053143382.1">
    <property type="nucleotide sequence ID" value="NZ_CP012383.1"/>
</dbReference>
<evidence type="ECO:0000313" key="1">
    <source>
        <dbReference type="EMBL" id="AKZ60824.1"/>
    </source>
</evidence>
<gene>
    <name evidence="1" type="ORF">SAM23877_p115</name>
</gene>
<keyword evidence="1" id="KW-0614">Plasmid</keyword>
<dbReference type="Proteomes" id="UP000061018">
    <property type="component" value="Plasmid pSAM1"/>
</dbReference>
<protein>
    <submittedName>
        <fullName evidence="1">Putative PCQ3_55</fullName>
    </submittedName>
</protein>
<evidence type="ECO:0000313" key="2">
    <source>
        <dbReference type="Proteomes" id="UP000061018"/>
    </source>
</evidence>
<geneLocation type="plasmid" evidence="1 2">
    <name>pSAM1</name>
</geneLocation>
<accession>A0A0K2B6D3</accession>
<organism evidence="1 2">
    <name type="scientific">Streptomyces ambofaciens (strain ATCC 23877 / 3486 / DSM 40053 / JCM 4204 / NBRC 12836 / NRRL B-2516)</name>
    <dbReference type="NCBI Taxonomy" id="278992"/>
    <lineage>
        <taxon>Bacteria</taxon>
        <taxon>Bacillati</taxon>
        <taxon>Actinomycetota</taxon>
        <taxon>Actinomycetes</taxon>
        <taxon>Kitasatosporales</taxon>
        <taxon>Streptomycetaceae</taxon>
        <taxon>Streptomyces</taxon>
    </lineage>
</organism>
<dbReference type="KEGG" id="samb:SAM23877_p115"/>